<feature type="compositionally biased region" description="Low complexity" evidence="1">
    <location>
        <begin position="77"/>
        <end position="86"/>
    </location>
</feature>
<feature type="region of interest" description="Disordered" evidence="1">
    <location>
        <begin position="1"/>
        <end position="113"/>
    </location>
</feature>
<protein>
    <submittedName>
        <fullName evidence="2">Uncharacterized protein</fullName>
    </submittedName>
</protein>
<feature type="compositionally biased region" description="Pro residues" evidence="1">
    <location>
        <begin position="60"/>
        <end position="76"/>
    </location>
</feature>
<name>A0A162A815_DAUCS</name>
<dbReference type="NCBIfam" id="TIGR01571">
    <property type="entry name" value="A_thal_Cys_rich"/>
    <property type="match status" value="1"/>
</dbReference>
<dbReference type="AlphaFoldDB" id="A0A162A815"/>
<organism evidence="2">
    <name type="scientific">Daucus carota subsp. sativus</name>
    <name type="common">Carrot</name>
    <dbReference type="NCBI Taxonomy" id="79200"/>
    <lineage>
        <taxon>Eukaryota</taxon>
        <taxon>Viridiplantae</taxon>
        <taxon>Streptophyta</taxon>
        <taxon>Embryophyta</taxon>
        <taxon>Tracheophyta</taxon>
        <taxon>Spermatophyta</taxon>
        <taxon>Magnoliopsida</taxon>
        <taxon>eudicotyledons</taxon>
        <taxon>Gunneridae</taxon>
        <taxon>Pentapetalae</taxon>
        <taxon>asterids</taxon>
        <taxon>campanulids</taxon>
        <taxon>Apiales</taxon>
        <taxon>Apiaceae</taxon>
        <taxon>Apioideae</taxon>
        <taxon>Scandiceae</taxon>
        <taxon>Daucinae</taxon>
        <taxon>Daucus</taxon>
        <taxon>Daucus sect. Daucus</taxon>
    </lineage>
</organism>
<feature type="compositionally biased region" description="Pro residues" evidence="1">
    <location>
        <begin position="37"/>
        <end position="48"/>
    </location>
</feature>
<dbReference type="Gramene" id="KZM97502">
    <property type="protein sequence ID" value="KZM97502"/>
    <property type="gene ID" value="DCAR_015136"/>
</dbReference>
<dbReference type="OrthoDB" id="1045822at2759"/>
<dbReference type="EMBL" id="LNRQ01000004">
    <property type="protein sequence ID" value="KZM97502.1"/>
    <property type="molecule type" value="Genomic_DNA"/>
</dbReference>
<gene>
    <name evidence="2" type="ORF">DCAR_015136</name>
</gene>
<dbReference type="KEGG" id="dcr:108217929"/>
<evidence type="ECO:0000256" key="1">
    <source>
        <dbReference type="SAM" id="MobiDB-lite"/>
    </source>
</evidence>
<dbReference type="Pfam" id="PF04749">
    <property type="entry name" value="PLAC8"/>
    <property type="match status" value="1"/>
</dbReference>
<dbReference type="InterPro" id="IPR006461">
    <property type="entry name" value="PLAC_motif_containing"/>
</dbReference>
<accession>A0A162A815</accession>
<feature type="compositionally biased region" description="Low complexity" evidence="1">
    <location>
        <begin position="50"/>
        <end position="59"/>
    </location>
</feature>
<feature type="compositionally biased region" description="Polar residues" evidence="1">
    <location>
        <begin position="99"/>
        <end position="110"/>
    </location>
</feature>
<dbReference type="PANTHER" id="PTHR15907">
    <property type="entry name" value="DUF614 FAMILY PROTEIN-RELATED"/>
    <property type="match status" value="1"/>
</dbReference>
<proteinExistence type="predicted"/>
<evidence type="ECO:0000313" key="2">
    <source>
        <dbReference type="EMBL" id="KZM97502.1"/>
    </source>
</evidence>
<reference evidence="2" key="1">
    <citation type="journal article" date="2016" name="Nat. Genet.">
        <title>A high-quality carrot genome assembly provides new insights into carotenoid accumulation and asterid genome evolution.</title>
        <authorList>
            <person name="Iorizzo M."/>
            <person name="Ellison S."/>
            <person name="Senalik D."/>
            <person name="Zeng P."/>
            <person name="Satapoomin P."/>
            <person name="Huang J."/>
            <person name="Bowman M."/>
            <person name="Iovene M."/>
            <person name="Sanseverino W."/>
            <person name="Cavagnaro P."/>
            <person name="Yildiz M."/>
            <person name="Macko-Podgorni A."/>
            <person name="Moranska E."/>
            <person name="Grzebelus E."/>
            <person name="Grzebelus D."/>
            <person name="Ashrafi H."/>
            <person name="Zheng Z."/>
            <person name="Cheng S."/>
            <person name="Spooner D."/>
            <person name="Van Deynze A."/>
            <person name="Simon P."/>
        </authorList>
    </citation>
    <scope>NUCLEOTIDE SEQUENCE [LARGE SCALE GENOMIC DNA]</scope>
    <source>
        <tissue evidence="2">Leaf</tissue>
    </source>
</reference>
<sequence length="264" mass="29972">MGRPEEEMQDQQGDEQQHQPYGQEYYNHQENPNVEFTPPPTYPPPTPPAQYQNEPQYQMPQPPQFQPFNQNPPQPPQLQAFNQNQPGYPPPQQPSSQYAGYNQNPAQMGQSPRPAVGYPQMQVNVGTENWNSELFGCLEDPQNALITAFFPCVTFGQIAEIVDNGHSSCTTQGVLYGAALVCLGMPCLVSCSYRTKLRSRYELMETPAPDWFTHCFCEPCALCQEYRELRHRGFDPSIGWQGNLALQERNYPMKPPASPGMMHR</sequence>
<dbReference type="OMA" id="CFTFGQI"/>
<comment type="caution">
    <text evidence="2">The sequence shown here is derived from an EMBL/GenBank/DDBJ whole genome shotgun (WGS) entry which is preliminary data.</text>
</comment>